<evidence type="ECO:0000313" key="1">
    <source>
        <dbReference type="EMBL" id="TGY89492.1"/>
    </source>
</evidence>
<organism evidence="1 2">
    <name type="scientific">Petralouisia muris</name>
    <dbReference type="NCBI Taxonomy" id="3032872"/>
    <lineage>
        <taxon>Bacteria</taxon>
        <taxon>Bacillati</taxon>
        <taxon>Bacillota</taxon>
        <taxon>Clostridia</taxon>
        <taxon>Lachnospirales</taxon>
        <taxon>Lachnospiraceae</taxon>
        <taxon>Petralouisia</taxon>
    </lineage>
</organism>
<gene>
    <name evidence="1" type="ORF">E5329_24610</name>
</gene>
<reference evidence="1" key="1">
    <citation type="submission" date="2019-04" db="EMBL/GenBank/DDBJ databases">
        <title>Microbes associate with the intestines of laboratory mice.</title>
        <authorList>
            <person name="Navarre W."/>
            <person name="Wong E."/>
            <person name="Huang K."/>
            <person name="Tropini C."/>
            <person name="Ng K."/>
            <person name="Yu B."/>
        </authorList>
    </citation>
    <scope>NUCLEOTIDE SEQUENCE</scope>
    <source>
        <strain evidence="1">NM01_1-7b</strain>
    </source>
</reference>
<protein>
    <submittedName>
        <fullName evidence="1">Uncharacterized protein</fullName>
    </submittedName>
</protein>
<dbReference type="Proteomes" id="UP000304953">
    <property type="component" value="Unassembled WGS sequence"/>
</dbReference>
<keyword evidence="2" id="KW-1185">Reference proteome</keyword>
<name>A0AC61RQN0_9FIRM</name>
<dbReference type="EMBL" id="SRYA01000087">
    <property type="protein sequence ID" value="TGY89492.1"/>
    <property type="molecule type" value="Genomic_DNA"/>
</dbReference>
<comment type="caution">
    <text evidence="1">The sequence shown here is derived from an EMBL/GenBank/DDBJ whole genome shotgun (WGS) entry which is preliminary data.</text>
</comment>
<evidence type="ECO:0000313" key="2">
    <source>
        <dbReference type="Proteomes" id="UP000304953"/>
    </source>
</evidence>
<accession>A0AC61RQN0</accession>
<proteinExistence type="predicted"/>
<sequence length="271" mass="30426">MHLCIYNTGGSELAPEGTGYRARTRFAKFFNLPELMNMFKEIADIKTADQLNLPTPEVECHNIVSEPTEFQQAMVKELSKRAEKVHGGIDPHIDNMLRITSDGRKLGLDQRIINPMLPDEPETKVNKCVENILKIWKEGDSERLTQLVFCDIATPSGKPAGGSEDAPFTNIYDDIRKKLINGGMAPEQVAFIHSAKTDIQKKELFAKVHSGQVRVLIGSTQKMGAGTNVQDRLIALHDLDCPWRPRDVGRILRTFKIKKKVEVTDNGKDDF</sequence>